<evidence type="ECO:0000256" key="1">
    <source>
        <dbReference type="ARBA" id="ARBA00001917"/>
    </source>
</evidence>
<sequence>MIPASIEDFRELARRRLPLFLFDYIDGGSYTETTLRSNEADFQRLKLRQRIMRDVSSINLATTLMGQEVSMPVALAPIGLAGLYARRGEVQAARAAEAAGVPFILSSSSCCSIEEVTRSVTRPVALQLYVIRDRDYMEDLLARTAALGVDTLVLTVDLITHSPRRRDIRSSLTGTQGLPARLKRGFEIMRHPDWAWDVGVMGRPHTLGNFAPRMPEGAGLAQFTAWVARNFDASITWKDMAWLRRHWRGRIVVKGILDAEDAAAACDEGVDGIIVSNHGGRQLDGAPSSIAALPAVVEAVDGRAEVLLDSGVRSGIDILRALALGARGVLLGRAWAFALAAQKQAGVTRMLDLLRHELHIAMALSGQTDVRSVGRDVVL</sequence>
<proteinExistence type="predicted"/>
<evidence type="ECO:0000259" key="3">
    <source>
        <dbReference type="PROSITE" id="PS51349"/>
    </source>
</evidence>
<name>A0ABS6BN29_9SPHN</name>
<evidence type="ECO:0000313" key="4">
    <source>
        <dbReference type="EMBL" id="MBU3078595.1"/>
    </source>
</evidence>
<feature type="domain" description="FMN hydroxy acid dehydrogenase" evidence="3">
    <location>
        <begin position="1"/>
        <end position="379"/>
    </location>
</feature>
<keyword evidence="5" id="KW-1185">Reference proteome</keyword>
<dbReference type="EC" id="1.1.1.27" evidence="4"/>
<dbReference type="PROSITE" id="PS00557">
    <property type="entry name" value="FMN_HYDROXY_ACID_DH_1"/>
    <property type="match status" value="1"/>
</dbReference>
<dbReference type="PIRSF" id="PIRSF000138">
    <property type="entry name" value="Al-hdrx_acd_dh"/>
    <property type="match status" value="1"/>
</dbReference>
<organism evidence="4 5">
    <name type="scientific">Sphingomonas quercus</name>
    <dbReference type="NCBI Taxonomy" id="2842451"/>
    <lineage>
        <taxon>Bacteria</taxon>
        <taxon>Pseudomonadati</taxon>
        <taxon>Pseudomonadota</taxon>
        <taxon>Alphaproteobacteria</taxon>
        <taxon>Sphingomonadales</taxon>
        <taxon>Sphingomonadaceae</taxon>
        <taxon>Sphingomonas</taxon>
    </lineage>
</organism>
<comment type="caution">
    <text evidence="4">The sequence shown here is derived from an EMBL/GenBank/DDBJ whole genome shotgun (WGS) entry which is preliminary data.</text>
</comment>
<dbReference type="InterPro" id="IPR000262">
    <property type="entry name" value="FMN-dep_DH"/>
</dbReference>
<dbReference type="PANTHER" id="PTHR10578:SF85">
    <property type="entry name" value="L-LACTATE DEHYDROGENASE"/>
    <property type="match status" value="1"/>
</dbReference>
<accession>A0ABS6BN29</accession>
<evidence type="ECO:0000313" key="5">
    <source>
        <dbReference type="Proteomes" id="UP000776276"/>
    </source>
</evidence>
<comment type="cofactor">
    <cofactor evidence="1">
        <name>FMN</name>
        <dbReference type="ChEBI" id="CHEBI:58210"/>
    </cofactor>
</comment>
<dbReference type="CDD" id="cd02809">
    <property type="entry name" value="alpha_hydroxyacid_oxid_FMN"/>
    <property type="match status" value="1"/>
</dbReference>
<gene>
    <name evidence="4" type="ORF">KOF26_12015</name>
</gene>
<dbReference type="Proteomes" id="UP000776276">
    <property type="component" value="Unassembled WGS sequence"/>
</dbReference>
<dbReference type="RefSeq" id="WP_216325096.1">
    <property type="nucleotide sequence ID" value="NZ_JAHKRT010000006.1"/>
</dbReference>
<dbReference type="PANTHER" id="PTHR10578">
    <property type="entry name" value="S -2-HYDROXY-ACID OXIDASE-RELATED"/>
    <property type="match status" value="1"/>
</dbReference>
<dbReference type="GO" id="GO:0004459">
    <property type="term" value="F:L-lactate dehydrogenase (NAD+) activity"/>
    <property type="evidence" value="ECO:0007669"/>
    <property type="project" value="UniProtKB-EC"/>
</dbReference>
<dbReference type="NCBIfam" id="NF008398">
    <property type="entry name" value="PRK11197.1"/>
    <property type="match status" value="1"/>
</dbReference>
<evidence type="ECO:0000256" key="2">
    <source>
        <dbReference type="ARBA" id="ARBA00023002"/>
    </source>
</evidence>
<keyword evidence="2 4" id="KW-0560">Oxidoreductase</keyword>
<reference evidence="4 5" key="1">
    <citation type="submission" date="2021-06" db="EMBL/GenBank/DDBJ databases">
        <title>Sphingomonas sp. XMGL2, whole genome shotgun sequencing project.</title>
        <authorList>
            <person name="Zhao G."/>
            <person name="Shen L."/>
        </authorList>
    </citation>
    <scope>NUCLEOTIDE SEQUENCE [LARGE SCALE GENOMIC DNA]</scope>
    <source>
        <strain evidence="4 5">XMGL2</strain>
    </source>
</reference>
<protein>
    <submittedName>
        <fullName evidence="4">L-lactate dehydrogenase</fullName>
        <ecNumber evidence="4">1.1.1.27</ecNumber>
    </submittedName>
</protein>
<dbReference type="InterPro" id="IPR037396">
    <property type="entry name" value="FMN_HAD"/>
</dbReference>
<dbReference type="EMBL" id="JAHKRT010000006">
    <property type="protein sequence ID" value="MBU3078595.1"/>
    <property type="molecule type" value="Genomic_DNA"/>
</dbReference>
<dbReference type="InterPro" id="IPR012133">
    <property type="entry name" value="Alpha-hydoxy_acid_DH_FMN"/>
</dbReference>
<dbReference type="InterPro" id="IPR008259">
    <property type="entry name" value="FMN_hydac_DH_AS"/>
</dbReference>
<dbReference type="Pfam" id="PF01070">
    <property type="entry name" value="FMN_dh"/>
    <property type="match status" value="1"/>
</dbReference>
<dbReference type="PROSITE" id="PS51349">
    <property type="entry name" value="FMN_HYDROXY_ACID_DH_2"/>
    <property type="match status" value="1"/>
</dbReference>